<sequence>MVNVILSTLTLKEFNGSNRLNLLIVQFRNSKATFSKSYT</sequence>
<reference evidence="1" key="1">
    <citation type="submission" date="2014-07" db="EMBL/GenBank/DDBJ databases">
        <authorList>
            <person name="Monot Marc"/>
        </authorList>
    </citation>
    <scope>NUCLEOTIDE SEQUENCE</scope>
    <source>
        <strain evidence="1">7032989</strain>
    </source>
</reference>
<dbReference type="AlphaFoldDB" id="A0A069AT62"/>
<name>A0A069AT62_CLODI</name>
<gene>
    <name evidence="1" type="ORF">BN1095_590014</name>
</gene>
<proteinExistence type="predicted"/>
<dbReference type="EMBL" id="LK933282">
    <property type="protein sequence ID" value="CDT59438.1"/>
    <property type="molecule type" value="Genomic_DNA"/>
</dbReference>
<accession>A0A069AT62</accession>
<dbReference type="KEGG" id="pdf:CD630DERM_32561"/>
<evidence type="ECO:0000313" key="1">
    <source>
        <dbReference type="EMBL" id="CDT59438.1"/>
    </source>
</evidence>
<organism evidence="1">
    <name type="scientific">Clostridioides difficile</name>
    <name type="common">Peptoclostridium difficile</name>
    <dbReference type="NCBI Taxonomy" id="1496"/>
    <lineage>
        <taxon>Bacteria</taxon>
        <taxon>Bacillati</taxon>
        <taxon>Bacillota</taxon>
        <taxon>Clostridia</taxon>
        <taxon>Peptostreptococcales</taxon>
        <taxon>Peptostreptococcaceae</taxon>
        <taxon>Clostridioides</taxon>
    </lineage>
</organism>
<protein>
    <submittedName>
        <fullName evidence="1">Uncharacterized protein</fullName>
    </submittedName>
</protein>